<dbReference type="EMBL" id="JACOPO010000028">
    <property type="protein sequence ID" value="MBC5723851.1"/>
    <property type="molecule type" value="Genomic_DNA"/>
</dbReference>
<reference evidence="2" key="1">
    <citation type="submission" date="2020-08" db="EMBL/GenBank/DDBJ databases">
        <title>Genome public.</title>
        <authorList>
            <person name="Liu C."/>
            <person name="Sun Q."/>
        </authorList>
    </citation>
    <scope>NUCLEOTIDE SEQUENCE</scope>
    <source>
        <strain evidence="2">NSJ-23</strain>
    </source>
</reference>
<evidence type="ECO:0000313" key="3">
    <source>
        <dbReference type="Proteomes" id="UP000628736"/>
    </source>
</evidence>
<dbReference type="AlphaFoldDB" id="A0A8J6JAE9"/>
<comment type="caution">
    <text evidence="2">The sequence shown here is derived from an EMBL/GenBank/DDBJ whole genome shotgun (WGS) entry which is preliminary data.</text>
</comment>
<organism evidence="2 3">
    <name type="scientific">Flintibacter hominis</name>
    <dbReference type="NCBI Taxonomy" id="2763048"/>
    <lineage>
        <taxon>Bacteria</taxon>
        <taxon>Bacillati</taxon>
        <taxon>Bacillota</taxon>
        <taxon>Clostridia</taxon>
        <taxon>Eubacteriales</taxon>
        <taxon>Flintibacter</taxon>
    </lineage>
</organism>
<name>A0A8J6JAE9_9FIRM</name>
<evidence type="ECO:0000313" key="2">
    <source>
        <dbReference type="EMBL" id="MBC5723851.1"/>
    </source>
</evidence>
<protein>
    <submittedName>
        <fullName evidence="2">Uncharacterized protein</fullName>
    </submittedName>
</protein>
<sequence>MSVQSEIDRIKKNVNDTLKTISDTGVTVGAGSDSLPTAAAALANEKQDKLTGTQGQVVGFDSGGNAVPQDAPQSGMTQEQADQRYLQLSGGTMTGELVLEVVESPDPVDGGTDPRVQLAVNGDFVGLEKLPLIGISSNHDTAYMFANPGEIDAFTSPGSGIVQKVDCGGVFFYNVGGAKKTGFAENDAYLPTMDDVKEELRNSRPKSTLVTLPLSAWSNNTQTVTVPGVLADESKQLIQPMPTIADQAVYSAAGISCTGQAANKLTFKAQTVPTEDVQVYVVIQEVGT</sequence>
<gene>
    <name evidence="2" type="ORF">H8S11_13710</name>
</gene>
<evidence type="ECO:0000256" key="1">
    <source>
        <dbReference type="SAM" id="MobiDB-lite"/>
    </source>
</evidence>
<accession>A0A8J6JAE9</accession>
<dbReference type="Proteomes" id="UP000628736">
    <property type="component" value="Unassembled WGS sequence"/>
</dbReference>
<feature type="region of interest" description="Disordered" evidence="1">
    <location>
        <begin position="54"/>
        <end position="81"/>
    </location>
</feature>
<proteinExistence type="predicted"/>
<dbReference type="RefSeq" id="WP_186853536.1">
    <property type="nucleotide sequence ID" value="NZ_JACOPO010000028.1"/>
</dbReference>
<keyword evidence="3" id="KW-1185">Reference proteome</keyword>
<feature type="compositionally biased region" description="Polar residues" evidence="1">
    <location>
        <begin position="71"/>
        <end position="80"/>
    </location>
</feature>